<dbReference type="EMBL" id="JADOGI010000026">
    <property type="protein sequence ID" value="MBF8186358.1"/>
    <property type="molecule type" value="Genomic_DNA"/>
</dbReference>
<sequence length="87" mass="9085">MSDPYAYGGMSAMAAAALGGALAVVRRRRVRVDAAAAELLRDLEPLAELRAVPDVDGDDPELVAIERGLLAESAYRESLWGASEGAA</sequence>
<keyword evidence="1" id="KW-0472">Membrane</keyword>
<reference evidence="2" key="1">
    <citation type="submission" date="2020-11" db="EMBL/GenBank/DDBJ databases">
        <title>Whole-genome analyses of Nonomuraea sp. K274.</title>
        <authorList>
            <person name="Veyisoglu A."/>
        </authorList>
    </citation>
    <scope>NUCLEOTIDE SEQUENCE</scope>
    <source>
        <strain evidence="2">K274</strain>
    </source>
</reference>
<evidence type="ECO:0000256" key="1">
    <source>
        <dbReference type="SAM" id="Phobius"/>
    </source>
</evidence>
<name>A0A931A724_9ACTN</name>
<evidence type="ECO:0000313" key="3">
    <source>
        <dbReference type="Proteomes" id="UP000605361"/>
    </source>
</evidence>
<comment type="caution">
    <text evidence="2">The sequence shown here is derived from an EMBL/GenBank/DDBJ whole genome shotgun (WGS) entry which is preliminary data.</text>
</comment>
<dbReference type="Proteomes" id="UP000605361">
    <property type="component" value="Unassembled WGS sequence"/>
</dbReference>
<proteinExistence type="predicted"/>
<protein>
    <submittedName>
        <fullName evidence="2">Uncharacterized protein</fullName>
    </submittedName>
</protein>
<evidence type="ECO:0000313" key="2">
    <source>
        <dbReference type="EMBL" id="MBF8186358.1"/>
    </source>
</evidence>
<keyword evidence="1" id="KW-0812">Transmembrane</keyword>
<gene>
    <name evidence="2" type="ORF">ITP53_11470</name>
</gene>
<dbReference type="AlphaFoldDB" id="A0A931A724"/>
<keyword evidence="1" id="KW-1133">Transmembrane helix</keyword>
<dbReference type="RefSeq" id="WP_195895335.1">
    <property type="nucleotide sequence ID" value="NZ_JADOGI010000026.1"/>
</dbReference>
<organism evidence="2 3">
    <name type="scientific">Nonomuraea cypriaca</name>
    <dbReference type="NCBI Taxonomy" id="1187855"/>
    <lineage>
        <taxon>Bacteria</taxon>
        <taxon>Bacillati</taxon>
        <taxon>Actinomycetota</taxon>
        <taxon>Actinomycetes</taxon>
        <taxon>Streptosporangiales</taxon>
        <taxon>Streptosporangiaceae</taxon>
        <taxon>Nonomuraea</taxon>
    </lineage>
</organism>
<feature type="transmembrane region" description="Helical" evidence="1">
    <location>
        <begin position="6"/>
        <end position="25"/>
    </location>
</feature>
<keyword evidence="3" id="KW-1185">Reference proteome</keyword>
<accession>A0A931A724</accession>